<evidence type="ECO:0008006" key="3">
    <source>
        <dbReference type="Google" id="ProtNLM"/>
    </source>
</evidence>
<dbReference type="RefSeq" id="WP_011999622.1">
    <property type="nucleotide sequence ID" value="NC_009785.1"/>
</dbReference>
<accession>A8AUD5</accession>
<organism evidence="1 2">
    <name type="scientific">Streptococcus gordonii (strain Challis / ATCC 35105 / BCRC 15272 / CH1 / DL1 / V288)</name>
    <dbReference type="NCBI Taxonomy" id="467705"/>
    <lineage>
        <taxon>Bacteria</taxon>
        <taxon>Bacillati</taxon>
        <taxon>Bacillota</taxon>
        <taxon>Bacilli</taxon>
        <taxon>Lactobacillales</taxon>
        <taxon>Streptococcaceae</taxon>
        <taxon>Streptococcus</taxon>
    </lineage>
</organism>
<dbReference type="InterPro" id="IPR025233">
    <property type="entry name" value="DUF4176"/>
</dbReference>
<proteinExistence type="predicted"/>
<dbReference type="AlphaFoldDB" id="A8AUD5"/>
<protein>
    <recommendedName>
        <fullName evidence="3">DUF4176 domain-containing protein</fullName>
    </recommendedName>
</protein>
<keyword evidence="2" id="KW-1185">Reference proteome</keyword>
<evidence type="ECO:0000313" key="2">
    <source>
        <dbReference type="Proteomes" id="UP000001131"/>
    </source>
</evidence>
<dbReference type="EMBL" id="CP000725">
    <property type="protein sequence ID" value="ABV10281.1"/>
    <property type="molecule type" value="Genomic_DNA"/>
</dbReference>
<dbReference type="eggNOG" id="COG4495">
    <property type="taxonomic scope" value="Bacteria"/>
</dbReference>
<name>A8AUD5_STRGC</name>
<dbReference type="HOGENOM" id="CLU_158514_0_1_9"/>
<reference evidence="1 2" key="1">
    <citation type="journal article" date="2007" name="J. Bacteriol.">
        <title>Genome-wide transcriptional changes in Streptococcus gordonii in response to competence signaling peptide.</title>
        <authorList>
            <person name="Vickerman M.M."/>
            <person name="Iobst S."/>
            <person name="Jesionowski A.M."/>
            <person name="Gill S.R."/>
        </authorList>
    </citation>
    <scope>NUCLEOTIDE SEQUENCE [LARGE SCALE GENOMIC DNA]</scope>
    <source>
        <strain evidence="2">Challis / ATCC 35105 / BCRC 15272 / CH1 / DL1 / V288</strain>
    </source>
</reference>
<dbReference type="KEGG" id="sgo:SGO_0073"/>
<dbReference type="Pfam" id="PF13780">
    <property type="entry name" value="DUF4176"/>
    <property type="match status" value="1"/>
</dbReference>
<sequence>MNNKNKNKELLPLGSIVYLQEGTQKLMIIGRGVIFDDEETGKQAFADYMGILYPMGFQTESTIFFQHENIDKVVFVGYSDEEEGRFLEVYEKWTKTLTIPKKEIK</sequence>
<dbReference type="Proteomes" id="UP000001131">
    <property type="component" value="Chromosome"/>
</dbReference>
<dbReference type="STRING" id="467705.SGO_0073"/>
<evidence type="ECO:0000313" key="1">
    <source>
        <dbReference type="EMBL" id="ABV10281.1"/>
    </source>
</evidence>
<gene>
    <name evidence="1" type="ordered locus">SGO_0073</name>
</gene>